<evidence type="ECO:0000313" key="4">
    <source>
        <dbReference type="Proteomes" id="UP000800041"/>
    </source>
</evidence>
<keyword evidence="2" id="KW-0472">Membrane</keyword>
<dbReference type="EMBL" id="ML977139">
    <property type="protein sequence ID" value="KAF1991710.1"/>
    <property type="molecule type" value="Genomic_DNA"/>
</dbReference>
<dbReference type="OrthoDB" id="3943216at2759"/>
<keyword evidence="2" id="KW-1133">Transmembrane helix</keyword>
<feature type="transmembrane region" description="Helical" evidence="2">
    <location>
        <begin position="349"/>
        <end position="373"/>
    </location>
</feature>
<evidence type="ECO:0000256" key="2">
    <source>
        <dbReference type="SAM" id="Phobius"/>
    </source>
</evidence>
<dbReference type="AlphaFoldDB" id="A0A6G1HFB2"/>
<gene>
    <name evidence="3" type="ORF">K402DRAFT_416983</name>
</gene>
<feature type="compositionally biased region" description="Basic and acidic residues" evidence="1">
    <location>
        <begin position="448"/>
        <end position="466"/>
    </location>
</feature>
<protein>
    <recommendedName>
        <fullName evidence="5">Apple domain-containing protein</fullName>
    </recommendedName>
</protein>
<keyword evidence="4" id="KW-1185">Reference proteome</keyword>
<proteinExistence type="predicted"/>
<evidence type="ECO:0008006" key="5">
    <source>
        <dbReference type="Google" id="ProtNLM"/>
    </source>
</evidence>
<name>A0A6G1HFB2_9PEZI</name>
<accession>A0A6G1HFB2</accession>
<keyword evidence="2" id="KW-0812">Transmembrane</keyword>
<feature type="region of interest" description="Disordered" evidence="1">
    <location>
        <begin position="440"/>
        <end position="466"/>
    </location>
</feature>
<dbReference type="Proteomes" id="UP000800041">
    <property type="component" value="Unassembled WGS sequence"/>
</dbReference>
<evidence type="ECO:0000313" key="3">
    <source>
        <dbReference type="EMBL" id="KAF1991710.1"/>
    </source>
</evidence>
<reference evidence="3" key="1">
    <citation type="journal article" date="2020" name="Stud. Mycol.">
        <title>101 Dothideomycetes genomes: a test case for predicting lifestyles and emergence of pathogens.</title>
        <authorList>
            <person name="Haridas S."/>
            <person name="Albert R."/>
            <person name="Binder M."/>
            <person name="Bloem J."/>
            <person name="Labutti K."/>
            <person name="Salamov A."/>
            <person name="Andreopoulos B."/>
            <person name="Baker S."/>
            <person name="Barry K."/>
            <person name="Bills G."/>
            <person name="Bluhm B."/>
            <person name="Cannon C."/>
            <person name="Castanera R."/>
            <person name="Culley D."/>
            <person name="Daum C."/>
            <person name="Ezra D."/>
            <person name="Gonzalez J."/>
            <person name="Henrissat B."/>
            <person name="Kuo A."/>
            <person name="Liang C."/>
            <person name="Lipzen A."/>
            <person name="Lutzoni F."/>
            <person name="Magnuson J."/>
            <person name="Mondo S."/>
            <person name="Nolan M."/>
            <person name="Ohm R."/>
            <person name="Pangilinan J."/>
            <person name="Park H.-J."/>
            <person name="Ramirez L."/>
            <person name="Alfaro M."/>
            <person name="Sun H."/>
            <person name="Tritt A."/>
            <person name="Yoshinaga Y."/>
            <person name="Zwiers L.-H."/>
            <person name="Turgeon B."/>
            <person name="Goodwin S."/>
            <person name="Spatafora J."/>
            <person name="Crous P."/>
            <person name="Grigoriev I."/>
        </authorList>
    </citation>
    <scope>NUCLEOTIDE SEQUENCE</scope>
    <source>
        <strain evidence="3">CBS 113979</strain>
    </source>
</reference>
<dbReference type="Gene3D" id="3.50.4.10">
    <property type="entry name" value="Hepatocyte Growth Factor"/>
    <property type="match status" value="1"/>
</dbReference>
<dbReference type="CDD" id="cd12087">
    <property type="entry name" value="TM_EGFR-like"/>
    <property type="match status" value="1"/>
</dbReference>
<sequence length="466" mass="50425">MAAGSWESWKRWAAVASSPGRAPKRKRASNDGCPAKYTTRNGLNFTTRCHTNINNGDLNKVWAQDLKDCMDQCANYVGPCHAVAFNFEDNACWMKNADFDPDDPPSGAQSVTHLAIANADQMQPLPSACGWRNRSDQQSSNNETFQIYCGADVAGNDLCGPLGNDNNCQWKSHTETFQECVDLCSEHHPYCAAASWDHELHNGYGNCYLKSAVGGNPNPVAWTHFAVARPVNQTDPCADSPNSTYVSTSNGDVSFDLTCDTIRRGDNILVRHEDNFGACLDQCADYTETNSSCTAAVYDTYMLNGFENCYLKSGNRSEWGAPMGLSGSTFAAINQTTVQEPSGDSGSSAWIAGAVVGPVVFIAIIAFLIFFIVRRRKRQAAAQAPVEAGSTEIQQTPGEYGQATVYKKYDPSTADVAEVEGFPLAQGLANGAPQVYDKKVRSTAPVEADTHEVHEMSGDARAELPG</sequence>
<organism evidence="3 4">
    <name type="scientific">Aulographum hederae CBS 113979</name>
    <dbReference type="NCBI Taxonomy" id="1176131"/>
    <lineage>
        <taxon>Eukaryota</taxon>
        <taxon>Fungi</taxon>
        <taxon>Dikarya</taxon>
        <taxon>Ascomycota</taxon>
        <taxon>Pezizomycotina</taxon>
        <taxon>Dothideomycetes</taxon>
        <taxon>Pleosporomycetidae</taxon>
        <taxon>Aulographales</taxon>
        <taxon>Aulographaceae</taxon>
    </lineage>
</organism>
<evidence type="ECO:0000256" key="1">
    <source>
        <dbReference type="SAM" id="MobiDB-lite"/>
    </source>
</evidence>